<feature type="region of interest" description="Disordered" evidence="1">
    <location>
        <begin position="1"/>
        <end position="72"/>
    </location>
</feature>
<dbReference type="GeneID" id="139354013"/>
<protein>
    <submittedName>
        <fullName evidence="3 4">Uncharacterized protein</fullName>
    </submittedName>
</protein>
<proteinExistence type="predicted"/>
<name>A0ABM4TWI6_DROSZ</name>
<dbReference type="RefSeq" id="XP_070854331.1">
    <property type="nucleotide sequence ID" value="XM_070998230.1"/>
</dbReference>
<organism evidence="2 10">
    <name type="scientific">Drosophila suzukii</name>
    <name type="common">Spotted-wing drosophila fruit fly</name>
    <dbReference type="NCBI Taxonomy" id="28584"/>
    <lineage>
        <taxon>Eukaryota</taxon>
        <taxon>Metazoa</taxon>
        <taxon>Ecdysozoa</taxon>
        <taxon>Arthropoda</taxon>
        <taxon>Hexapoda</taxon>
        <taxon>Insecta</taxon>
        <taxon>Pterygota</taxon>
        <taxon>Neoptera</taxon>
        <taxon>Endopterygota</taxon>
        <taxon>Diptera</taxon>
        <taxon>Brachycera</taxon>
        <taxon>Muscomorpha</taxon>
        <taxon>Ephydroidea</taxon>
        <taxon>Drosophilidae</taxon>
        <taxon>Drosophila</taxon>
        <taxon>Sophophora</taxon>
    </lineage>
</organism>
<evidence type="ECO:0000313" key="14">
    <source>
        <dbReference type="RefSeq" id="XP_070854338.1"/>
    </source>
</evidence>
<evidence type="ECO:0000313" key="8">
    <source>
        <dbReference type="RefSeq" id="XP_070854332.1"/>
    </source>
</evidence>
<feature type="compositionally biased region" description="Basic and acidic residues" evidence="1">
    <location>
        <begin position="17"/>
        <end position="72"/>
    </location>
</feature>
<evidence type="ECO:0000313" key="4">
    <source>
        <dbReference type="RefSeq" id="XP_070854328.1"/>
    </source>
</evidence>
<evidence type="ECO:0000313" key="6">
    <source>
        <dbReference type="RefSeq" id="XP_070854330.1"/>
    </source>
</evidence>
<evidence type="ECO:0000313" key="12">
    <source>
        <dbReference type="RefSeq" id="XP_070854336.1"/>
    </source>
</evidence>
<dbReference type="RefSeq" id="XP_070854327.1">
    <property type="nucleotide sequence ID" value="XM_070998226.1"/>
</dbReference>
<evidence type="ECO:0000313" key="15">
    <source>
        <dbReference type="RefSeq" id="XP_070854339.1"/>
    </source>
</evidence>
<evidence type="ECO:0000313" key="2">
    <source>
        <dbReference type="Proteomes" id="UP001652628"/>
    </source>
</evidence>
<evidence type="ECO:0000313" key="5">
    <source>
        <dbReference type="RefSeq" id="XP_070854329.1"/>
    </source>
</evidence>
<dbReference type="RefSeq" id="XP_070854332.1">
    <property type="nucleotide sequence ID" value="XM_070998231.1"/>
</dbReference>
<dbReference type="RefSeq" id="XP_070854333.1">
    <property type="nucleotide sequence ID" value="XM_070998232.1"/>
</dbReference>
<dbReference type="RefSeq" id="XP_070854335.1">
    <property type="nucleotide sequence ID" value="XM_070998234.1"/>
</dbReference>
<dbReference type="RefSeq" id="XP_070854339.1">
    <property type="nucleotide sequence ID" value="XM_070998238.1"/>
</dbReference>
<dbReference type="RefSeq" id="XP_070854329.1">
    <property type="nucleotide sequence ID" value="XM_070998228.1"/>
</dbReference>
<keyword evidence="2" id="KW-1185">Reference proteome</keyword>
<evidence type="ECO:0000313" key="10">
    <source>
        <dbReference type="RefSeq" id="XP_070854334.1"/>
    </source>
</evidence>
<dbReference type="RefSeq" id="XP_070854330.1">
    <property type="nucleotide sequence ID" value="XM_070998229.1"/>
</dbReference>
<feature type="compositionally biased region" description="Basic and acidic residues" evidence="1">
    <location>
        <begin position="1"/>
        <end position="10"/>
    </location>
</feature>
<dbReference type="RefSeq" id="XP_070854328.1">
    <property type="nucleotide sequence ID" value="XM_070998227.1"/>
</dbReference>
<evidence type="ECO:0000313" key="11">
    <source>
        <dbReference type="RefSeq" id="XP_070854335.1"/>
    </source>
</evidence>
<evidence type="ECO:0000313" key="9">
    <source>
        <dbReference type="RefSeq" id="XP_070854333.1"/>
    </source>
</evidence>
<dbReference type="Proteomes" id="UP001652628">
    <property type="component" value="Chromosome 2"/>
</dbReference>
<dbReference type="RefSeq" id="XP_070854338.1">
    <property type="nucleotide sequence ID" value="XM_070998237.1"/>
</dbReference>
<dbReference type="RefSeq" id="XP_070854337.1">
    <property type="nucleotide sequence ID" value="XM_070998236.1"/>
</dbReference>
<evidence type="ECO:0000256" key="1">
    <source>
        <dbReference type="SAM" id="MobiDB-lite"/>
    </source>
</evidence>
<accession>A0ABM4TWI6</accession>
<dbReference type="RefSeq" id="XP_070854336.1">
    <property type="nucleotide sequence ID" value="XM_070998235.1"/>
</dbReference>
<reference evidence="2 3" key="1">
    <citation type="submission" date="2025-05" db="UniProtKB">
        <authorList>
            <consortium name="RefSeq"/>
        </authorList>
    </citation>
    <scope>NUCLEOTIDE SEQUENCE [LARGE SCALE GENOMIC DNA]</scope>
</reference>
<sequence>MAGRLPDTRRIRVVTARRGERESLETNEGERESLETNKGERESLETNEGERESLETKDGDRERVETSRARQECRVQKRVTELHRTLDSPVNFGPGEEVPHLGGGAAHRRATSITGISGMAAVGGASIGSGTGTTSGSSRRHGLWTQSGEIQRAVRKREITVPGGPI</sequence>
<evidence type="ECO:0000313" key="7">
    <source>
        <dbReference type="RefSeq" id="XP_070854331.1"/>
    </source>
</evidence>
<evidence type="ECO:0000313" key="13">
    <source>
        <dbReference type="RefSeq" id="XP_070854337.1"/>
    </source>
</evidence>
<gene>
    <name evidence="3 4 5 6 7 8 9 10 11 12 13 14 15" type="primary">LOC139354013</name>
</gene>
<dbReference type="RefSeq" id="XP_070854334.1">
    <property type="nucleotide sequence ID" value="XM_070998233.1"/>
</dbReference>
<evidence type="ECO:0000313" key="3">
    <source>
        <dbReference type="RefSeq" id="XP_070854327.1"/>
    </source>
</evidence>